<proteinExistence type="predicted"/>
<gene>
    <name evidence="2" type="ORF">BDV95DRAFT_8042</name>
</gene>
<protein>
    <recommendedName>
        <fullName evidence="4">Cupredoxin</fullName>
    </recommendedName>
</protein>
<keyword evidence="3" id="KW-1185">Reference proteome</keyword>
<feature type="compositionally biased region" description="Low complexity" evidence="1">
    <location>
        <begin position="73"/>
        <end position="95"/>
    </location>
</feature>
<feature type="region of interest" description="Disordered" evidence="1">
    <location>
        <begin position="53"/>
        <end position="95"/>
    </location>
</feature>
<dbReference type="Proteomes" id="UP000481861">
    <property type="component" value="Unassembled WGS sequence"/>
</dbReference>
<accession>A0A7C8IIG8</accession>
<evidence type="ECO:0008006" key="4">
    <source>
        <dbReference type="Google" id="ProtNLM"/>
    </source>
</evidence>
<dbReference type="PANTHER" id="PTHR34883">
    <property type="entry name" value="SERINE-RICH PROTEIN, PUTATIVE-RELATED-RELATED"/>
    <property type="match status" value="1"/>
</dbReference>
<dbReference type="EMBL" id="JAADJZ010000001">
    <property type="protein sequence ID" value="KAF2877991.1"/>
    <property type="molecule type" value="Genomic_DNA"/>
</dbReference>
<dbReference type="OrthoDB" id="2331100at2759"/>
<sequence>MQQSGSRYTTVQVWPTGTGKRDCTRAVYHESTTVKVDVIVIVVVTVDGKPAIHTESTKTDKPTSVPAPVTYEPSATETGAGSSGTATAPGSEGTGAVHNVELRADNGTFHYVPDHVEAKLGDTVHFIFRPKAHSVTQSEFKTPCTFNGGFDSGLLPGSLGNNVTRDFKVTDVSKPLWFYCKAAAGTPAGHCGLGMVFGINPGNKMDQFIANAKAQKVSGSNDTASATATIASSTASSTSTATGAVTTVVVSGGFNASANINTLKYEPSFIKRAVAGDVILFDFRKANHTVTESNFDNPCKKKDANAFDTMFNNVNAKDTPLFSTAEFTVPDDKPHYFYCRQNNGLPNGHCSNGMVFAINIEESRFDAFKANAEKTLPVA</sequence>
<dbReference type="AlphaFoldDB" id="A0A7C8IIG8"/>
<organism evidence="2 3">
    <name type="scientific">Massariosphaeria phaeospora</name>
    <dbReference type="NCBI Taxonomy" id="100035"/>
    <lineage>
        <taxon>Eukaryota</taxon>
        <taxon>Fungi</taxon>
        <taxon>Dikarya</taxon>
        <taxon>Ascomycota</taxon>
        <taxon>Pezizomycotina</taxon>
        <taxon>Dothideomycetes</taxon>
        <taxon>Pleosporomycetidae</taxon>
        <taxon>Pleosporales</taxon>
        <taxon>Pleosporales incertae sedis</taxon>
        <taxon>Massariosphaeria</taxon>
    </lineage>
</organism>
<dbReference type="InterPro" id="IPR008972">
    <property type="entry name" value="Cupredoxin"/>
</dbReference>
<evidence type="ECO:0000256" key="1">
    <source>
        <dbReference type="SAM" id="MobiDB-lite"/>
    </source>
</evidence>
<name>A0A7C8IIG8_9PLEO</name>
<dbReference type="InterPro" id="IPR052953">
    <property type="entry name" value="Ser-rich/MCO-related"/>
</dbReference>
<evidence type="ECO:0000313" key="3">
    <source>
        <dbReference type="Proteomes" id="UP000481861"/>
    </source>
</evidence>
<dbReference type="CDD" id="cd00920">
    <property type="entry name" value="Cupredoxin"/>
    <property type="match status" value="2"/>
</dbReference>
<reference evidence="2 3" key="1">
    <citation type="submission" date="2020-01" db="EMBL/GenBank/DDBJ databases">
        <authorList>
            <consortium name="DOE Joint Genome Institute"/>
            <person name="Haridas S."/>
            <person name="Albert R."/>
            <person name="Binder M."/>
            <person name="Bloem J."/>
            <person name="Labutti K."/>
            <person name="Salamov A."/>
            <person name="Andreopoulos B."/>
            <person name="Baker S.E."/>
            <person name="Barry K."/>
            <person name="Bills G."/>
            <person name="Bluhm B.H."/>
            <person name="Cannon C."/>
            <person name="Castanera R."/>
            <person name="Culley D.E."/>
            <person name="Daum C."/>
            <person name="Ezra D."/>
            <person name="Gonzalez J.B."/>
            <person name="Henrissat B."/>
            <person name="Kuo A."/>
            <person name="Liang C."/>
            <person name="Lipzen A."/>
            <person name="Lutzoni F."/>
            <person name="Magnuson J."/>
            <person name="Mondo S."/>
            <person name="Nolan M."/>
            <person name="Ohm R."/>
            <person name="Pangilinan J."/>
            <person name="Park H.-J.H."/>
            <person name="Ramirez L."/>
            <person name="Alfaro M."/>
            <person name="Sun H."/>
            <person name="Tritt A."/>
            <person name="Yoshinaga Y."/>
            <person name="Zwiers L.-H.L."/>
            <person name="Turgeon B.G."/>
            <person name="Goodwin S.B."/>
            <person name="Spatafora J.W."/>
            <person name="Crous P.W."/>
            <person name="Grigoriev I.V."/>
        </authorList>
    </citation>
    <scope>NUCLEOTIDE SEQUENCE [LARGE SCALE GENOMIC DNA]</scope>
    <source>
        <strain evidence="2 3">CBS 611.86</strain>
    </source>
</reference>
<comment type="caution">
    <text evidence="2">The sequence shown here is derived from an EMBL/GenBank/DDBJ whole genome shotgun (WGS) entry which is preliminary data.</text>
</comment>
<dbReference type="PANTHER" id="PTHR34883:SF16">
    <property type="entry name" value="RICH PROTEIN, PUTATIVE-RELATED"/>
    <property type="match status" value="1"/>
</dbReference>
<dbReference type="SUPFAM" id="SSF49503">
    <property type="entry name" value="Cupredoxins"/>
    <property type="match status" value="2"/>
</dbReference>
<evidence type="ECO:0000313" key="2">
    <source>
        <dbReference type="EMBL" id="KAF2877991.1"/>
    </source>
</evidence>
<dbReference type="Gene3D" id="2.60.40.420">
    <property type="entry name" value="Cupredoxins - blue copper proteins"/>
    <property type="match status" value="2"/>
</dbReference>